<dbReference type="GO" id="GO:0005829">
    <property type="term" value="C:cytosol"/>
    <property type="evidence" value="ECO:0007669"/>
    <property type="project" value="TreeGrafter"/>
</dbReference>
<dbReference type="GO" id="GO:0006424">
    <property type="term" value="P:glutamyl-tRNA aminoacylation"/>
    <property type="evidence" value="ECO:0007669"/>
    <property type="project" value="TreeGrafter"/>
</dbReference>
<dbReference type="SUPFAM" id="SSF52374">
    <property type="entry name" value="Nucleotidylyl transferase"/>
    <property type="match status" value="1"/>
</dbReference>
<proteinExistence type="predicted"/>
<evidence type="ECO:0000256" key="6">
    <source>
        <dbReference type="ARBA" id="ARBA00023146"/>
    </source>
</evidence>
<sequence>MYTGRFAPSPTGLLHIGSLLTAVASYADARSNGGKWLVRMEDLDPPREMPGRQAISCTRSRHSDSSGTAKSPIRAAVTPCMKKPYTV</sequence>
<dbReference type="PANTHER" id="PTHR43311:SF1">
    <property type="entry name" value="GLUTAMYL-Q TRNA(ASP) SYNTHETASE"/>
    <property type="match status" value="1"/>
</dbReference>
<dbReference type="InterPro" id="IPR014729">
    <property type="entry name" value="Rossmann-like_a/b/a_fold"/>
</dbReference>
<keyword evidence="6" id="KW-0030">Aminoacyl-tRNA synthetase</keyword>
<evidence type="ECO:0000256" key="4">
    <source>
        <dbReference type="ARBA" id="ARBA00022833"/>
    </source>
</evidence>
<evidence type="ECO:0000256" key="1">
    <source>
        <dbReference type="ARBA" id="ARBA00022598"/>
    </source>
</evidence>
<keyword evidence="5" id="KW-0067">ATP-binding</keyword>
<feature type="domain" description="Glutamyl/glutaminyl-tRNA synthetase class Ib catalytic" evidence="8">
    <location>
        <begin position="5"/>
        <end position="53"/>
    </location>
</feature>
<dbReference type="EC" id="6.1.1.-" evidence="9"/>
<keyword evidence="2" id="KW-0479">Metal-binding</keyword>
<reference evidence="9" key="1">
    <citation type="submission" date="2018-06" db="EMBL/GenBank/DDBJ databases">
        <authorList>
            <consortium name="Pathogen Informatics"/>
            <person name="Doyle S."/>
        </authorList>
    </citation>
    <scope>NUCLEOTIDE SEQUENCE [LARGE SCALE GENOMIC DNA]</scope>
    <source>
        <strain evidence="9">NCTC11421</strain>
    </source>
</reference>
<protein>
    <submittedName>
        <fullName evidence="9">Glutamyl-Q tRNA(Asp) synthetase</fullName>
        <ecNumber evidence="9">6.1.1.-</ecNumber>
    </submittedName>
</protein>
<evidence type="ECO:0000259" key="8">
    <source>
        <dbReference type="Pfam" id="PF00749"/>
    </source>
</evidence>
<keyword evidence="4" id="KW-0862">Zinc</keyword>
<feature type="region of interest" description="Disordered" evidence="7">
    <location>
        <begin position="44"/>
        <end position="75"/>
    </location>
</feature>
<evidence type="ECO:0000256" key="3">
    <source>
        <dbReference type="ARBA" id="ARBA00022741"/>
    </source>
</evidence>
<keyword evidence="3" id="KW-0547">Nucleotide-binding</keyword>
<dbReference type="EMBL" id="UGRI01000001">
    <property type="protein sequence ID" value="SUA19972.1"/>
    <property type="molecule type" value="Genomic_DNA"/>
</dbReference>
<dbReference type="PANTHER" id="PTHR43311">
    <property type="entry name" value="GLUTAMATE--TRNA LIGASE"/>
    <property type="match status" value="1"/>
</dbReference>
<keyword evidence="1 9" id="KW-0436">Ligase</keyword>
<dbReference type="GO" id="GO:0004818">
    <property type="term" value="F:glutamate-tRNA ligase activity"/>
    <property type="evidence" value="ECO:0007669"/>
    <property type="project" value="TreeGrafter"/>
</dbReference>
<dbReference type="Pfam" id="PF00749">
    <property type="entry name" value="tRNA-synt_1c"/>
    <property type="match status" value="1"/>
</dbReference>
<organism evidence="9">
    <name type="scientific">Neisseria gonorrhoeae</name>
    <dbReference type="NCBI Taxonomy" id="485"/>
    <lineage>
        <taxon>Bacteria</taxon>
        <taxon>Pseudomonadati</taxon>
        <taxon>Pseudomonadota</taxon>
        <taxon>Betaproteobacteria</taxon>
        <taxon>Neisseriales</taxon>
        <taxon>Neisseriaceae</taxon>
        <taxon>Neisseria</taxon>
    </lineage>
</organism>
<accession>A0A378VUC4</accession>
<dbReference type="AlphaFoldDB" id="A0A378VUC4"/>
<dbReference type="InterPro" id="IPR000924">
    <property type="entry name" value="Glu/Gln-tRNA-synth"/>
</dbReference>
<dbReference type="InterPro" id="IPR020058">
    <property type="entry name" value="Glu/Gln-tRNA-synth_Ib_cat-dom"/>
</dbReference>
<dbReference type="InterPro" id="IPR049940">
    <property type="entry name" value="GluQ/Sye"/>
</dbReference>
<evidence type="ECO:0000256" key="5">
    <source>
        <dbReference type="ARBA" id="ARBA00022840"/>
    </source>
</evidence>
<name>A0A378VUC4_NEIGO</name>
<dbReference type="GO" id="GO:0005524">
    <property type="term" value="F:ATP binding"/>
    <property type="evidence" value="ECO:0007669"/>
    <property type="project" value="UniProtKB-KW"/>
</dbReference>
<dbReference type="PRINTS" id="PR00987">
    <property type="entry name" value="TRNASYNTHGLU"/>
</dbReference>
<dbReference type="Gene3D" id="3.40.50.620">
    <property type="entry name" value="HUPs"/>
    <property type="match status" value="1"/>
</dbReference>
<evidence type="ECO:0000256" key="7">
    <source>
        <dbReference type="SAM" id="MobiDB-lite"/>
    </source>
</evidence>
<gene>
    <name evidence="9" type="primary">gluQ</name>
    <name evidence="9" type="ORF">NCTC11421_00049</name>
</gene>
<evidence type="ECO:0000313" key="9">
    <source>
        <dbReference type="EMBL" id="SUA19972.1"/>
    </source>
</evidence>
<evidence type="ECO:0000256" key="2">
    <source>
        <dbReference type="ARBA" id="ARBA00022723"/>
    </source>
</evidence>